<dbReference type="InterPro" id="IPR045775">
    <property type="entry name" value="DUF6207"/>
</dbReference>
<dbReference type="EMBL" id="JBEPCU010000028">
    <property type="protein sequence ID" value="MER6976199.1"/>
    <property type="molecule type" value="Genomic_DNA"/>
</dbReference>
<proteinExistence type="predicted"/>
<feature type="compositionally biased region" description="Low complexity" evidence="1">
    <location>
        <begin position="31"/>
        <end position="41"/>
    </location>
</feature>
<evidence type="ECO:0000313" key="2">
    <source>
        <dbReference type="EMBL" id="MER6976199.1"/>
    </source>
</evidence>
<protein>
    <submittedName>
        <fullName evidence="2">DUF6207 family protein</fullName>
    </submittedName>
</protein>
<sequence length="154" mass="16169">MPAQPGHPAHHPPRASHRTPGPAATGDDVLIIAPSPAAAASTGTLTPEPPAPRSDESLPSEGPPSRGHVVGVVDAINEVFVSEPGLVMVDGAAADDQTAFTFQAALASMWAATSAERTTREPGQPHVRRRCFLDMRRHPTARRPARGQRRASEG</sequence>
<keyword evidence="3" id="KW-1185">Reference proteome</keyword>
<accession>A0ABV1VW97</accession>
<dbReference type="Pfam" id="PF19711">
    <property type="entry name" value="DUF6207"/>
    <property type="match status" value="1"/>
</dbReference>
<feature type="compositionally biased region" description="Basic residues" evidence="1">
    <location>
        <begin position="138"/>
        <end position="154"/>
    </location>
</feature>
<name>A0ABV1VW97_9ACTN</name>
<feature type="compositionally biased region" description="Basic residues" evidence="1">
    <location>
        <begin position="8"/>
        <end position="17"/>
    </location>
</feature>
<reference evidence="2 3" key="1">
    <citation type="submission" date="2024-06" db="EMBL/GenBank/DDBJ databases">
        <title>The Natural Products Discovery Center: Release of the First 8490 Sequenced Strains for Exploring Actinobacteria Biosynthetic Diversity.</title>
        <authorList>
            <person name="Kalkreuter E."/>
            <person name="Kautsar S.A."/>
            <person name="Yang D."/>
            <person name="Bader C.D."/>
            <person name="Teijaro C.N."/>
            <person name="Fluegel L."/>
            <person name="Davis C.M."/>
            <person name="Simpson J.R."/>
            <person name="Lauterbach L."/>
            <person name="Steele A.D."/>
            <person name="Gui C."/>
            <person name="Meng S."/>
            <person name="Li G."/>
            <person name="Viehrig K."/>
            <person name="Ye F."/>
            <person name="Su P."/>
            <person name="Kiefer A.F."/>
            <person name="Nichols A."/>
            <person name="Cepeda A.J."/>
            <person name="Yan W."/>
            <person name="Fan B."/>
            <person name="Jiang Y."/>
            <person name="Adhikari A."/>
            <person name="Zheng C.-J."/>
            <person name="Schuster L."/>
            <person name="Cowan T.M."/>
            <person name="Smanski M.J."/>
            <person name="Chevrette M.G."/>
            <person name="De Carvalho L.P.S."/>
            <person name="Shen B."/>
        </authorList>
    </citation>
    <scope>NUCLEOTIDE SEQUENCE [LARGE SCALE GENOMIC DNA]</scope>
    <source>
        <strain evidence="2 3">NPDC000634</strain>
    </source>
</reference>
<evidence type="ECO:0000256" key="1">
    <source>
        <dbReference type="SAM" id="MobiDB-lite"/>
    </source>
</evidence>
<dbReference type="RefSeq" id="WP_341868679.1">
    <property type="nucleotide sequence ID" value="NZ_MUBM01000073.1"/>
</dbReference>
<gene>
    <name evidence="2" type="ORF">ABT317_03895</name>
</gene>
<evidence type="ECO:0000313" key="3">
    <source>
        <dbReference type="Proteomes" id="UP001458415"/>
    </source>
</evidence>
<organism evidence="2 3">
    <name type="scientific">Streptomyces carpinensis</name>
    <dbReference type="NCBI Taxonomy" id="66369"/>
    <lineage>
        <taxon>Bacteria</taxon>
        <taxon>Bacillati</taxon>
        <taxon>Actinomycetota</taxon>
        <taxon>Actinomycetes</taxon>
        <taxon>Kitasatosporales</taxon>
        <taxon>Streptomycetaceae</taxon>
        <taxon>Streptomyces</taxon>
    </lineage>
</organism>
<dbReference type="Proteomes" id="UP001458415">
    <property type="component" value="Unassembled WGS sequence"/>
</dbReference>
<comment type="caution">
    <text evidence="2">The sequence shown here is derived from an EMBL/GenBank/DDBJ whole genome shotgun (WGS) entry which is preliminary data.</text>
</comment>
<feature type="region of interest" description="Disordered" evidence="1">
    <location>
        <begin position="115"/>
        <end position="154"/>
    </location>
</feature>
<feature type="region of interest" description="Disordered" evidence="1">
    <location>
        <begin position="1"/>
        <end position="68"/>
    </location>
</feature>